<evidence type="ECO:0000313" key="2">
    <source>
        <dbReference type="EMBL" id="OGG00265.1"/>
    </source>
</evidence>
<keyword evidence="1" id="KW-1133">Transmembrane helix</keyword>
<organism evidence="2 3">
    <name type="scientific">Candidatus Gottesmanbacteria bacterium RBG_16_38_7b</name>
    <dbReference type="NCBI Taxonomy" id="1798372"/>
    <lineage>
        <taxon>Bacteria</taxon>
        <taxon>Candidatus Gottesmaniibacteriota</taxon>
    </lineage>
</organism>
<dbReference type="AlphaFoldDB" id="A0A1F5YJD4"/>
<comment type="caution">
    <text evidence="2">The sequence shown here is derived from an EMBL/GenBank/DDBJ whole genome shotgun (WGS) entry which is preliminary data.</text>
</comment>
<dbReference type="EMBL" id="MFJB01000027">
    <property type="protein sequence ID" value="OGG00265.1"/>
    <property type="molecule type" value="Genomic_DNA"/>
</dbReference>
<reference evidence="2 3" key="1">
    <citation type="journal article" date="2016" name="Nat. Commun.">
        <title>Thousands of microbial genomes shed light on interconnected biogeochemical processes in an aquifer system.</title>
        <authorList>
            <person name="Anantharaman K."/>
            <person name="Brown C.T."/>
            <person name="Hug L.A."/>
            <person name="Sharon I."/>
            <person name="Castelle C.J."/>
            <person name="Probst A.J."/>
            <person name="Thomas B.C."/>
            <person name="Singh A."/>
            <person name="Wilkins M.J."/>
            <person name="Karaoz U."/>
            <person name="Brodie E.L."/>
            <person name="Williams K.H."/>
            <person name="Hubbard S.S."/>
            <person name="Banfield J.F."/>
        </authorList>
    </citation>
    <scope>NUCLEOTIDE SEQUENCE [LARGE SCALE GENOMIC DNA]</scope>
</reference>
<proteinExistence type="predicted"/>
<name>A0A1F5YJD4_9BACT</name>
<accession>A0A1F5YJD4</accession>
<feature type="transmembrane region" description="Helical" evidence="1">
    <location>
        <begin position="20"/>
        <end position="38"/>
    </location>
</feature>
<sequence>MSNKERKSRTEKFAEFLKKVDKIGILAGLSMIVFGAIFLSQAAVTGGVILAGSSGATYLVEEKVRRSAERKRKAKTIYRY</sequence>
<gene>
    <name evidence="2" type="ORF">A2153_04830</name>
</gene>
<keyword evidence="1" id="KW-0472">Membrane</keyword>
<keyword evidence="1" id="KW-0812">Transmembrane</keyword>
<evidence type="ECO:0000256" key="1">
    <source>
        <dbReference type="SAM" id="Phobius"/>
    </source>
</evidence>
<evidence type="ECO:0000313" key="3">
    <source>
        <dbReference type="Proteomes" id="UP000177396"/>
    </source>
</evidence>
<protein>
    <submittedName>
        <fullName evidence="2">Uncharacterized protein</fullName>
    </submittedName>
</protein>
<dbReference type="Proteomes" id="UP000177396">
    <property type="component" value="Unassembled WGS sequence"/>
</dbReference>